<proteinExistence type="predicted"/>
<accession>A0A1N6QEI5</accession>
<organism evidence="1 2">
    <name type="scientific">Paracoccus thiocyanatus</name>
    <dbReference type="NCBI Taxonomy" id="34006"/>
    <lineage>
        <taxon>Bacteria</taxon>
        <taxon>Pseudomonadati</taxon>
        <taxon>Pseudomonadota</taxon>
        <taxon>Alphaproteobacteria</taxon>
        <taxon>Rhodobacterales</taxon>
        <taxon>Paracoccaceae</taxon>
        <taxon>Paracoccus</taxon>
    </lineage>
</organism>
<name>A0A1N6QEI5_9RHOB</name>
<reference evidence="1 2" key="1">
    <citation type="submission" date="2017-01" db="EMBL/GenBank/DDBJ databases">
        <authorList>
            <person name="Varghese N."/>
            <person name="Submissions S."/>
        </authorList>
    </citation>
    <scope>NUCLEOTIDE SEQUENCE [LARGE SCALE GENOMIC DNA]</scope>
    <source>
        <strain evidence="1 2">ATCC 700171</strain>
    </source>
</reference>
<protein>
    <submittedName>
        <fullName evidence="1">Uncharacterized protein</fullName>
    </submittedName>
</protein>
<dbReference type="AlphaFoldDB" id="A0A1N6QEI5"/>
<dbReference type="EMBL" id="FTMK01000004">
    <property type="protein sequence ID" value="SIQ14796.1"/>
    <property type="molecule type" value="Genomic_DNA"/>
</dbReference>
<gene>
    <name evidence="1" type="ORF">SAMN05421641_10460</name>
</gene>
<evidence type="ECO:0000313" key="2">
    <source>
        <dbReference type="Proteomes" id="UP000323956"/>
    </source>
</evidence>
<dbReference type="Proteomes" id="UP000323956">
    <property type="component" value="Unassembled WGS sequence"/>
</dbReference>
<sequence length="244" mass="28799">MRRKTRIERFLSWNQHRRRLGARKFMRDSEPFEQMKTALIAAGPASQSWKSQRDLGEHFDKLRAEFSGQPELMFHHAKLIVLIRRRVAPQQNYAHFRQLWDAECDFLAETLNIRWLTSAADTFVELDPRPEVRGAGMLASLLANMVKIAETERWLTNSQDQPILPERITELRQRMVPLFEGMSCFAAGQDDTLYNLYWRLKPFFDVRPTGVILHGIYNRLQDADTVFARLRAVHRLKKTEWWES</sequence>
<evidence type="ECO:0000313" key="1">
    <source>
        <dbReference type="EMBL" id="SIQ14796.1"/>
    </source>
</evidence>